<evidence type="ECO:0000313" key="3">
    <source>
        <dbReference type="Proteomes" id="UP000830055"/>
    </source>
</evidence>
<evidence type="ECO:0000256" key="1">
    <source>
        <dbReference type="SAM" id="MobiDB-lite"/>
    </source>
</evidence>
<reference evidence="2 3" key="1">
    <citation type="submission" date="2022-01" db="EMBL/GenBank/DDBJ databases">
        <title>Desulfofustis limnae sp. nov., a novel mesophilic sulfate-reducing bacterium isolated from marsh soil.</title>
        <authorList>
            <person name="Watanabe M."/>
            <person name="Takahashi A."/>
            <person name="Kojima H."/>
            <person name="Fukui M."/>
        </authorList>
    </citation>
    <scope>NUCLEOTIDE SEQUENCE [LARGE SCALE GENOMIC DNA]</scope>
    <source>
        <strain evidence="2 3">PPLL</strain>
    </source>
</reference>
<sequence>MIRLESDFPAVQAQGTACADLGTFPAIAGGKAFAQAAVDDYLDRSKVPFRCKKRKKVHPTHAYLYLFATGRRRALLENASRRPVGTPQKARRVADRTSATDSRPWMACLSAVA</sequence>
<proteinExistence type="predicted"/>
<gene>
    <name evidence="2" type="ORF">DPPLL_21360</name>
</gene>
<protein>
    <recommendedName>
        <fullName evidence="4">Transposase</fullName>
    </recommendedName>
</protein>
<name>A0ABM7W9W4_9BACT</name>
<organism evidence="2 3">
    <name type="scientific">Desulfofustis limnaeus</name>
    <dbReference type="NCBI Taxonomy" id="2740163"/>
    <lineage>
        <taxon>Bacteria</taxon>
        <taxon>Pseudomonadati</taxon>
        <taxon>Thermodesulfobacteriota</taxon>
        <taxon>Desulfobulbia</taxon>
        <taxon>Desulfobulbales</taxon>
        <taxon>Desulfocapsaceae</taxon>
        <taxon>Desulfofustis</taxon>
    </lineage>
</organism>
<accession>A0ABM7W9W4</accession>
<evidence type="ECO:0000313" key="2">
    <source>
        <dbReference type="EMBL" id="BDD87771.1"/>
    </source>
</evidence>
<feature type="region of interest" description="Disordered" evidence="1">
    <location>
        <begin position="82"/>
        <end position="102"/>
    </location>
</feature>
<dbReference type="Proteomes" id="UP000830055">
    <property type="component" value="Chromosome"/>
</dbReference>
<keyword evidence="3" id="KW-1185">Reference proteome</keyword>
<evidence type="ECO:0008006" key="4">
    <source>
        <dbReference type="Google" id="ProtNLM"/>
    </source>
</evidence>
<dbReference type="EMBL" id="AP025516">
    <property type="protein sequence ID" value="BDD87771.1"/>
    <property type="molecule type" value="Genomic_DNA"/>
</dbReference>